<feature type="compositionally biased region" description="Basic and acidic residues" evidence="1">
    <location>
        <begin position="14"/>
        <end position="31"/>
    </location>
</feature>
<gene>
    <name evidence="2" type="ORF">JW984_11770</name>
</gene>
<dbReference type="Proteomes" id="UP000809273">
    <property type="component" value="Unassembled WGS sequence"/>
</dbReference>
<feature type="region of interest" description="Disordered" evidence="1">
    <location>
        <begin position="1"/>
        <end position="37"/>
    </location>
</feature>
<accession>A0A9D8KEV6</accession>
<evidence type="ECO:0000256" key="1">
    <source>
        <dbReference type="SAM" id="MobiDB-lite"/>
    </source>
</evidence>
<evidence type="ECO:0000313" key="2">
    <source>
        <dbReference type="EMBL" id="MBN1573865.1"/>
    </source>
</evidence>
<dbReference type="AlphaFoldDB" id="A0A9D8KEV6"/>
<protein>
    <submittedName>
        <fullName evidence="2">Uncharacterized protein</fullName>
    </submittedName>
</protein>
<dbReference type="EMBL" id="JAFGIX010000057">
    <property type="protein sequence ID" value="MBN1573865.1"/>
    <property type="molecule type" value="Genomic_DNA"/>
</dbReference>
<name>A0A9D8KEV6_9DELT</name>
<organism evidence="2 3">
    <name type="scientific">Candidatus Zymogenus saltonus</name>
    <dbReference type="NCBI Taxonomy" id="2844893"/>
    <lineage>
        <taxon>Bacteria</taxon>
        <taxon>Deltaproteobacteria</taxon>
        <taxon>Candidatus Zymogenia</taxon>
        <taxon>Candidatus Zymogeniales</taxon>
        <taxon>Candidatus Zymogenaceae</taxon>
        <taxon>Candidatus Zymogenus</taxon>
    </lineage>
</organism>
<proteinExistence type="predicted"/>
<reference evidence="2" key="2">
    <citation type="submission" date="2021-01" db="EMBL/GenBank/DDBJ databases">
        <authorList>
            <person name="Hahn C.R."/>
            <person name="Youssef N.H."/>
            <person name="Elshahed M."/>
        </authorList>
    </citation>
    <scope>NUCLEOTIDE SEQUENCE</scope>
    <source>
        <strain evidence="2">Zod_Metabat.24</strain>
    </source>
</reference>
<comment type="caution">
    <text evidence="2">The sequence shown here is derived from an EMBL/GenBank/DDBJ whole genome shotgun (WGS) entry which is preliminary data.</text>
</comment>
<sequence>MGSSGRVGWAGRVASRDRENRESGAGPERRRWGNRGLGIMGEIGGTGITGVWG</sequence>
<reference evidence="2" key="1">
    <citation type="journal article" date="2021" name="Environ. Microbiol.">
        <title>Genomic characterization of three novel Desulfobacterota classes expand the metabolic and phylogenetic diversity of the phylum.</title>
        <authorList>
            <person name="Murphy C.L."/>
            <person name="Biggerstaff J."/>
            <person name="Eichhorn A."/>
            <person name="Ewing E."/>
            <person name="Shahan R."/>
            <person name="Soriano D."/>
            <person name="Stewart S."/>
            <person name="VanMol K."/>
            <person name="Walker R."/>
            <person name="Walters P."/>
            <person name="Elshahed M.S."/>
            <person name="Youssef N.H."/>
        </authorList>
    </citation>
    <scope>NUCLEOTIDE SEQUENCE</scope>
    <source>
        <strain evidence="2">Zod_Metabat.24</strain>
    </source>
</reference>
<evidence type="ECO:0000313" key="3">
    <source>
        <dbReference type="Proteomes" id="UP000809273"/>
    </source>
</evidence>